<gene>
    <name evidence="9" type="ORF">HPBE_LOCUS6090</name>
</gene>
<dbReference type="SUPFAM" id="SSF52499">
    <property type="entry name" value="Isochorismatase-like hydrolases"/>
    <property type="match status" value="1"/>
</dbReference>
<keyword evidence="10" id="KW-1185">Reference proteome</keyword>
<evidence type="ECO:0000313" key="9">
    <source>
        <dbReference type="EMBL" id="VDO66879.1"/>
    </source>
</evidence>
<dbReference type="WBParaSite" id="HPBE_0000608901-mRNA-1">
    <property type="protein sequence ID" value="HPBE_0000608901-mRNA-1"/>
    <property type="gene ID" value="HPBE_0000608901"/>
</dbReference>
<protein>
    <recommendedName>
        <fullName evidence="6">nicotinamidase</fullName>
        <ecNumber evidence="6">3.5.1.19</ecNumber>
    </recommendedName>
    <alternativeName>
        <fullName evidence="7">Nicotinamide deamidase</fullName>
    </alternativeName>
</protein>
<evidence type="ECO:0000256" key="1">
    <source>
        <dbReference type="ARBA" id="ARBA00006336"/>
    </source>
</evidence>
<name>A0A183FH74_HELPZ</name>
<dbReference type="PANTHER" id="PTHR11080:SF2">
    <property type="entry name" value="LD05707P"/>
    <property type="match status" value="1"/>
</dbReference>
<dbReference type="GO" id="GO:0019363">
    <property type="term" value="P:pyridine nucleotide biosynthetic process"/>
    <property type="evidence" value="ECO:0007669"/>
    <property type="project" value="UniProtKB-KW"/>
</dbReference>
<organism evidence="10 11">
    <name type="scientific">Heligmosomoides polygyrus</name>
    <name type="common">Parasitic roundworm</name>
    <dbReference type="NCBI Taxonomy" id="6339"/>
    <lineage>
        <taxon>Eukaryota</taxon>
        <taxon>Metazoa</taxon>
        <taxon>Ecdysozoa</taxon>
        <taxon>Nematoda</taxon>
        <taxon>Chromadorea</taxon>
        <taxon>Rhabditida</taxon>
        <taxon>Rhabditina</taxon>
        <taxon>Rhabditomorpha</taxon>
        <taxon>Strongyloidea</taxon>
        <taxon>Heligmosomidae</taxon>
        <taxon>Heligmosomoides</taxon>
    </lineage>
</organism>
<dbReference type="OrthoDB" id="167809at2759"/>
<dbReference type="GO" id="GO:0008936">
    <property type="term" value="F:nicotinamidase activity"/>
    <property type="evidence" value="ECO:0007669"/>
    <property type="project" value="UniProtKB-EC"/>
</dbReference>
<evidence type="ECO:0000256" key="5">
    <source>
        <dbReference type="ARBA" id="ARBA00037900"/>
    </source>
</evidence>
<dbReference type="InterPro" id="IPR000868">
    <property type="entry name" value="Isochorismatase-like_dom"/>
</dbReference>
<evidence type="ECO:0000256" key="7">
    <source>
        <dbReference type="ARBA" id="ARBA00043224"/>
    </source>
</evidence>
<evidence type="ECO:0000313" key="11">
    <source>
        <dbReference type="WBParaSite" id="HPBE_0000608901-mRNA-1"/>
    </source>
</evidence>
<evidence type="ECO:0000256" key="6">
    <source>
        <dbReference type="ARBA" id="ARBA00039017"/>
    </source>
</evidence>
<evidence type="ECO:0000256" key="3">
    <source>
        <dbReference type="ARBA" id="ARBA00022723"/>
    </source>
</evidence>
<dbReference type="AlphaFoldDB" id="A0A183FH74"/>
<dbReference type="EMBL" id="UZAH01025593">
    <property type="protein sequence ID" value="VDO66879.1"/>
    <property type="molecule type" value="Genomic_DNA"/>
</dbReference>
<dbReference type="Proteomes" id="UP000050761">
    <property type="component" value="Unassembled WGS sequence"/>
</dbReference>
<evidence type="ECO:0000259" key="8">
    <source>
        <dbReference type="Pfam" id="PF00857"/>
    </source>
</evidence>
<keyword evidence="2" id="KW-0662">Pyridine nucleotide biosynthesis</keyword>
<evidence type="ECO:0000256" key="4">
    <source>
        <dbReference type="ARBA" id="ARBA00022801"/>
    </source>
</evidence>
<dbReference type="Gene3D" id="3.40.50.850">
    <property type="entry name" value="Isochorismatase-like"/>
    <property type="match status" value="1"/>
</dbReference>
<accession>A0A3P7XMX0</accession>
<dbReference type="Pfam" id="PF00857">
    <property type="entry name" value="Isochorismatase"/>
    <property type="match status" value="1"/>
</dbReference>
<dbReference type="InterPro" id="IPR052347">
    <property type="entry name" value="Isochorismatase_Nicotinamidase"/>
</dbReference>
<feature type="domain" description="Isochorismatase-like" evidence="8">
    <location>
        <begin position="31"/>
        <end position="239"/>
    </location>
</feature>
<comment type="pathway">
    <text evidence="5">Cofactor biosynthesis; nicotinate biosynthesis; nicotinate from nicotinamide: step 1/1.</text>
</comment>
<dbReference type="GO" id="GO:0046872">
    <property type="term" value="F:metal ion binding"/>
    <property type="evidence" value="ECO:0007669"/>
    <property type="project" value="UniProtKB-KW"/>
</dbReference>
<evidence type="ECO:0000313" key="10">
    <source>
        <dbReference type="Proteomes" id="UP000050761"/>
    </source>
</evidence>
<dbReference type="EC" id="3.5.1.19" evidence="6"/>
<sequence>MFQLCNQQLSEERLEQMGVHIFEELSKMKVALVVVDFQNDFISGSLSVQEGTAHEDPLKAIPLLNSLISEKRLDLTVYTLDWHPANHISFLTSASDSDRKFKHKYRARKLEAFDVVTFKQPNTQQVLYPSHCVQNSWGAELHADLEIPDGAKFIKKGTQTSVDSYSALSDNNGSKLLELEELLKSNGISAVLVCGLAFDICVRHTVIDANNLGFLSGVVRDCSAAFSAEHAADTIKQLQSEDIAIVDSLMAKRIIRREAVPTEWICQLMDHLDSRTLEKENDVGRDAEVCDSL</sequence>
<accession>A0A183FH74</accession>
<reference evidence="9 10" key="1">
    <citation type="submission" date="2018-11" db="EMBL/GenBank/DDBJ databases">
        <authorList>
            <consortium name="Pathogen Informatics"/>
        </authorList>
    </citation>
    <scope>NUCLEOTIDE SEQUENCE [LARGE SCALE GENOMIC DNA]</scope>
</reference>
<reference evidence="11" key="2">
    <citation type="submission" date="2019-09" db="UniProtKB">
        <authorList>
            <consortium name="WormBaseParasite"/>
        </authorList>
    </citation>
    <scope>IDENTIFICATION</scope>
</reference>
<keyword evidence="3" id="KW-0479">Metal-binding</keyword>
<comment type="similarity">
    <text evidence="1">Belongs to the isochorismatase family.</text>
</comment>
<dbReference type="InterPro" id="IPR036380">
    <property type="entry name" value="Isochorismatase-like_sf"/>
</dbReference>
<keyword evidence="4" id="KW-0378">Hydrolase</keyword>
<dbReference type="PANTHER" id="PTHR11080">
    <property type="entry name" value="PYRAZINAMIDASE/NICOTINAMIDASE"/>
    <property type="match status" value="1"/>
</dbReference>
<evidence type="ECO:0000256" key="2">
    <source>
        <dbReference type="ARBA" id="ARBA00022642"/>
    </source>
</evidence>
<proteinExistence type="inferred from homology"/>